<dbReference type="Gene3D" id="3.20.20.30">
    <property type="entry name" value="Luciferase-like domain"/>
    <property type="match status" value="1"/>
</dbReference>
<dbReference type="PANTHER" id="PTHR30011:SF32">
    <property type="entry name" value="CONSERVED PROTEIN"/>
    <property type="match status" value="1"/>
</dbReference>
<reference evidence="2" key="1">
    <citation type="submission" date="2020-05" db="EMBL/GenBank/DDBJ databases">
        <authorList>
            <person name="Chiriac C."/>
            <person name="Salcher M."/>
            <person name="Ghai R."/>
            <person name="Kavagutti S V."/>
        </authorList>
    </citation>
    <scope>NUCLEOTIDE SEQUENCE</scope>
</reference>
<gene>
    <name evidence="2" type="ORF">UFOPK2683_01105</name>
</gene>
<sequence length="290" mass="31627">MRLGIVTPVVTRLPRAHSRWEVDAGIKEIARIATEAERLGYDHLTCSEHIAVPNSVVATRGATYWDPLATLGFIAGCTRTIRLATFVLVLGYHHPLEIVKRYGTLDAISEGRVILGVGVGSLAEEFELLGASFSDRGKRADDALRALRASWGKSVPEYHGEYFDYSDMTIDPVATSTTAPIWIGGQSARSLARAVEFGEAWAPFGLKPNEVSQLLAAAESSASWSRRTKPLEVFLQPTPPLDPVGDPEATRHTLNEWIAGGATGLTLRFVHHSLDHYCEQLEALPTLLTS</sequence>
<dbReference type="Pfam" id="PF00296">
    <property type="entry name" value="Bac_luciferase"/>
    <property type="match status" value="1"/>
</dbReference>
<dbReference type="EMBL" id="CAEZYK010000066">
    <property type="protein sequence ID" value="CAB4728121.1"/>
    <property type="molecule type" value="Genomic_DNA"/>
</dbReference>
<dbReference type="InterPro" id="IPR051260">
    <property type="entry name" value="Diverse_substr_monoxygenases"/>
</dbReference>
<feature type="domain" description="Luciferase-like" evidence="1">
    <location>
        <begin position="1"/>
        <end position="260"/>
    </location>
</feature>
<dbReference type="InterPro" id="IPR011251">
    <property type="entry name" value="Luciferase-like_dom"/>
</dbReference>
<dbReference type="PANTHER" id="PTHR30011">
    <property type="entry name" value="ALKANESULFONATE MONOOXYGENASE-RELATED"/>
    <property type="match status" value="1"/>
</dbReference>
<dbReference type="InterPro" id="IPR036661">
    <property type="entry name" value="Luciferase-like_sf"/>
</dbReference>
<dbReference type="InterPro" id="IPR019921">
    <property type="entry name" value="Lucif-like_OxRdtase_Rv2161c"/>
</dbReference>
<dbReference type="GO" id="GO:0016705">
    <property type="term" value="F:oxidoreductase activity, acting on paired donors, with incorporation or reduction of molecular oxygen"/>
    <property type="evidence" value="ECO:0007669"/>
    <property type="project" value="InterPro"/>
</dbReference>
<proteinExistence type="predicted"/>
<protein>
    <submittedName>
        <fullName evidence="2">Unannotated protein</fullName>
    </submittedName>
</protein>
<dbReference type="AlphaFoldDB" id="A0A6J6S028"/>
<name>A0A6J6S028_9ZZZZ</name>
<dbReference type="NCBIfam" id="TIGR03619">
    <property type="entry name" value="F420_Rv2161c"/>
    <property type="match status" value="1"/>
</dbReference>
<organism evidence="2">
    <name type="scientific">freshwater metagenome</name>
    <dbReference type="NCBI Taxonomy" id="449393"/>
    <lineage>
        <taxon>unclassified sequences</taxon>
        <taxon>metagenomes</taxon>
        <taxon>ecological metagenomes</taxon>
    </lineage>
</organism>
<evidence type="ECO:0000313" key="2">
    <source>
        <dbReference type="EMBL" id="CAB4728121.1"/>
    </source>
</evidence>
<dbReference type="SUPFAM" id="SSF51679">
    <property type="entry name" value="Bacterial luciferase-like"/>
    <property type="match status" value="1"/>
</dbReference>
<evidence type="ECO:0000259" key="1">
    <source>
        <dbReference type="Pfam" id="PF00296"/>
    </source>
</evidence>
<accession>A0A6J6S028</accession>